<gene>
    <name evidence="1" type="ORF">QAD02_017794</name>
</gene>
<keyword evidence="2" id="KW-1185">Reference proteome</keyword>
<organism evidence="1 2">
    <name type="scientific">Eretmocerus hayati</name>
    <dbReference type="NCBI Taxonomy" id="131215"/>
    <lineage>
        <taxon>Eukaryota</taxon>
        <taxon>Metazoa</taxon>
        <taxon>Ecdysozoa</taxon>
        <taxon>Arthropoda</taxon>
        <taxon>Hexapoda</taxon>
        <taxon>Insecta</taxon>
        <taxon>Pterygota</taxon>
        <taxon>Neoptera</taxon>
        <taxon>Endopterygota</taxon>
        <taxon>Hymenoptera</taxon>
        <taxon>Apocrita</taxon>
        <taxon>Proctotrupomorpha</taxon>
        <taxon>Chalcidoidea</taxon>
        <taxon>Aphelinidae</taxon>
        <taxon>Aphelininae</taxon>
        <taxon>Eretmocerus</taxon>
    </lineage>
</organism>
<proteinExistence type="predicted"/>
<comment type="caution">
    <text evidence="1">The sequence shown here is derived from an EMBL/GenBank/DDBJ whole genome shotgun (WGS) entry which is preliminary data.</text>
</comment>
<reference evidence="1" key="1">
    <citation type="submission" date="2023-04" db="EMBL/GenBank/DDBJ databases">
        <title>A chromosome-level genome assembly of the parasitoid wasp Eretmocerus hayati.</title>
        <authorList>
            <person name="Zhong Y."/>
            <person name="Liu S."/>
            <person name="Liu Y."/>
        </authorList>
    </citation>
    <scope>NUCLEOTIDE SEQUENCE</scope>
    <source>
        <strain evidence="1">ZJU_SS_LIU_2023</strain>
    </source>
</reference>
<evidence type="ECO:0000313" key="2">
    <source>
        <dbReference type="Proteomes" id="UP001239111"/>
    </source>
</evidence>
<evidence type="ECO:0000313" key="1">
    <source>
        <dbReference type="EMBL" id="KAJ8682002.1"/>
    </source>
</evidence>
<dbReference type="Proteomes" id="UP001239111">
    <property type="component" value="Chromosome 1"/>
</dbReference>
<name>A0ACC2PHV6_9HYME</name>
<sequence>MHECKNVQFDGLHLLEPFTLSQHRTKRVRITCSILETGGAAGINITMVDIPYLIKAGSPEPIVLDCNYELGSSSATGLVIKWFVNADPLYQWIHGKTPVGSEEFRKYIDVSFKASNDPKTMFRAVKLVKPGHELSGDVKCSIETMFDEVQASRRMLVYSPEKSLQIYQPSLNETTNRLTVICIAEDLYPRPRIVLYRDRRLIDRQEQKFRTKEDGRFDAEAVAFLKADRILLPTVFRCEVTIPEANYTSVREYIYNGSHTSHLSLLLLTINYFVVRRYQ</sequence>
<dbReference type="EMBL" id="CM056741">
    <property type="protein sequence ID" value="KAJ8682002.1"/>
    <property type="molecule type" value="Genomic_DNA"/>
</dbReference>
<accession>A0ACC2PHV6</accession>
<protein>
    <submittedName>
        <fullName evidence="1">Uncharacterized protein</fullName>
    </submittedName>
</protein>